<reference evidence="3" key="1">
    <citation type="journal article" date="2019" name="Int. J. Syst. Evol. Microbiol.">
        <title>The Global Catalogue of Microorganisms (GCM) 10K type strain sequencing project: providing services to taxonomists for standard genome sequencing and annotation.</title>
        <authorList>
            <consortium name="The Broad Institute Genomics Platform"/>
            <consortium name="The Broad Institute Genome Sequencing Center for Infectious Disease"/>
            <person name="Wu L."/>
            <person name="Ma J."/>
        </authorList>
    </citation>
    <scope>NUCLEOTIDE SEQUENCE [LARGE SCALE GENOMIC DNA]</scope>
    <source>
        <strain evidence="3">KCTC 33676</strain>
    </source>
</reference>
<feature type="domain" description="Peptidase M20 dimerisation" evidence="1">
    <location>
        <begin position="193"/>
        <end position="285"/>
    </location>
</feature>
<gene>
    <name evidence="2" type="ORF">ACFSUC_01210</name>
</gene>
<dbReference type="RefSeq" id="WP_379927558.1">
    <property type="nucleotide sequence ID" value="NZ_JBHUMM010000001.1"/>
</dbReference>
<dbReference type="Pfam" id="PF07687">
    <property type="entry name" value="M20_dimer"/>
    <property type="match status" value="1"/>
</dbReference>
<organism evidence="2 3">
    <name type="scientific">Marinicrinis sediminis</name>
    <dbReference type="NCBI Taxonomy" id="1652465"/>
    <lineage>
        <taxon>Bacteria</taxon>
        <taxon>Bacillati</taxon>
        <taxon>Bacillota</taxon>
        <taxon>Bacilli</taxon>
        <taxon>Bacillales</taxon>
        <taxon>Paenibacillaceae</taxon>
    </lineage>
</organism>
<sequence>MSGESCRVKANIHELKQSEQQWRQWRRFLHQHPELSYQEKETTAFVRRMLTEWGIPSRSGEHGHGIIADIAGSRPGPTVALRADMDALPIQDQKTCDYRSRQAGVMHACGHDGHTSVLLGLAKFFAENRQELNGNVRLIFQHAEEFTPGGAVAMIRAGALEGVDVVYGIHLWTPLQVGHIASAPGPFMAAADEFTIDVRGKGGHAGLPHEAVDSIYIGSQLVQSLQGIVSRQINPVQPAVVSVCSFQGGSSFNIIADQCQLKGTVRTFDEQTRHQIHNRIRQLTEHVTTMHGGMGELHYQDGYPSVVNHAREFERFERIGVEQMGSERVQRMPYVMAGEDFAYYLQKVPGCFMFVGAGNPDKGMVYPHHHPLFDIDEDALLIAGELLVSMTLDYMQTHTE</sequence>
<keyword evidence="3" id="KW-1185">Reference proteome</keyword>
<dbReference type="InterPro" id="IPR011650">
    <property type="entry name" value="Peptidase_M20_dimer"/>
</dbReference>
<dbReference type="Pfam" id="PF01546">
    <property type="entry name" value="Peptidase_M20"/>
    <property type="match status" value="1"/>
</dbReference>
<dbReference type="SUPFAM" id="SSF53187">
    <property type="entry name" value="Zn-dependent exopeptidases"/>
    <property type="match status" value="1"/>
</dbReference>
<dbReference type="Proteomes" id="UP001597497">
    <property type="component" value="Unassembled WGS sequence"/>
</dbReference>
<dbReference type="InterPro" id="IPR017439">
    <property type="entry name" value="Amidohydrolase"/>
</dbReference>
<dbReference type="PANTHER" id="PTHR11014:SF63">
    <property type="entry name" value="METALLOPEPTIDASE, PUTATIVE (AFU_ORTHOLOGUE AFUA_6G09600)-RELATED"/>
    <property type="match status" value="1"/>
</dbReference>
<dbReference type="Gene3D" id="3.30.70.360">
    <property type="match status" value="1"/>
</dbReference>
<proteinExistence type="predicted"/>
<evidence type="ECO:0000313" key="2">
    <source>
        <dbReference type="EMBL" id="MFD2670221.1"/>
    </source>
</evidence>
<dbReference type="PIRSF" id="PIRSF005962">
    <property type="entry name" value="Pept_M20D_amidohydro"/>
    <property type="match status" value="1"/>
</dbReference>
<dbReference type="InterPro" id="IPR002933">
    <property type="entry name" value="Peptidase_M20"/>
</dbReference>
<dbReference type="Gene3D" id="3.40.630.10">
    <property type="entry name" value="Zn peptidases"/>
    <property type="match status" value="1"/>
</dbReference>
<name>A0ABW5R642_9BACL</name>
<evidence type="ECO:0000259" key="1">
    <source>
        <dbReference type="Pfam" id="PF07687"/>
    </source>
</evidence>
<protein>
    <submittedName>
        <fullName evidence="2">Amidohydrolase</fullName>
    </submittedName>
</protein>
<dbReference type="NCBIfam" id="TIGR01891">
    <property type="entry name" value="amidohydrolases"/>
    <property type="match status" value="1"/>
</dbReference>
<accession>A0ABW5R642</accession>
<dbReference type="SUPFAM" id="SSF55031">
    <property type="entry name" value="Bacterial exopeptidase dimerisation domain"/>
    <property type="match status" value="1"/>
</dbReference>
<dbReference type="InterPro" id="IPR036264">
    <property type="entry name" value="Bact_exopeptidase_dim_dom"/>
</dbReference>
<comment type="caution">
    <text evidence="2">The sequence shown here is derived from an EMBL/GenBank/DDBJ whole genome shotgun (WGS) entry which is preliminary data.</text>
</comment>
<dbReference type="PANTHER" id="PTHR11014">
    <property type="entry name" value="PEPTIDASE M20 FAMILY MEMBER"/>
    <property type="match status" value="1"/>
</dbReference>
<evidence type="ECO:0000313" key="3">
    <source>
        <dbReference type="Proteomes" id="UP001597497"/>
    </source>
</evidence>
<dbReference type="EMBL" id="JBHUMM010000001">
    <property type="protein sequence ID" value="MFD2670221.1"/>
    <property type="molecule type" value="Genomic_DNA"/>
</dbReference>